<evidence type="ECO:0000313" key="2">
    <source>
        <dbReference type="EMBL" id="KHN71139.1"/>
    </source>
</evidence>
<dbReference type="EMBL" id="JPKZ01022676">
    <property type="protein sequence ID" value="KHN71139.1"/>
    <property type="molecule type" value="Genomic_DNA"/>
</dbReference>
<dbReference type="Proteomes" id="UP000031036">
    <property type="component" value="Unassembled WGS sequence"/>
</dbReference>
<feature type="compositionally biased region" description="Polar residues" evidence="1">
    <location>
        <begin position="35"/>
        <end position="45"/>
    </location>
</feature>
<feature type="region of interest" description="Disordered" evidence="1">
    <location>
        <begin position="34"/>
        <end position="72"/>
    </location>
</feature>
<proteinExistence type="predicted"/>
<comment type="caution">
    <text evidence="2">The sequence shown here is derived from an EMBL/GenBank/DDBJ whole genome shotgun (WGS) entry which is preliminary data.</text>
</comment>
<reference evidence="2 3" key="1">
    <citation type="submission" date="2014-11" db="EMBL/GenBank/DDBJ databases">
        <title>Genetic blueprint of the zoonotic pathogen Toxocara canis.</title>
        <authorList>
            <person name="Zhu X.-Q."/>
            <person name="Korhonen P.K."/>
            <person name="Cai H."/>
            <person name="Young N.D."/>
            <person name="Nejsum P."/>
            <person name="von Samson-Himmelstjerna G."/>
            <person name="Boag P.R."/>
            <person name="Tan P."/>
            <person name="Li Q."/>
            <person name="Min J."/>
            <person name="Yang Y."/>
            <person name="Wang X."/>
            <person name="Fang X."/>
            <person name="Hall R.S."/>
            <person name="Hofmann A."/>
            <person name="Sternberg P.W."/>
            <person name="Jex A.R."/>
            <person name="Gasser R.B."/>
        </authorList>
    </citation>
    <scope>NUCLEOTIDE SEQUENCE [LARGE SCALE GENOMIC DNA]</scope>
    <source>
        <strain evidence="2">PN_DK_2014</strain>
    </source>
</reference>
<gene>
    <name evidence="2" type="ORF">Tcan_02471</name>
</gene>
<keyword evidence="3" id="KW-1185">Reference proteome</keyword>
<evidence type="ECO:0000313" key="3">
    <source>
        <dbReference type="Proteomes" id="UP000031036"/>
    </source>
</evidence>
<dbReference type="AlphaFoldDB" id="A0A0B2UPE6"/>
<evidence type="ECO:0000256" key="1">
    <source>
        <dbReference type="SAM" id="MobiDB-lite"/>
    </source>
</evidence>
<protein>
    <submittedName>
        <fullName evidence="2">Uncharacterized protein</fullName>
    </submittedName>
</protein>
<accession>A0A0B2UPE6</accession>
<sequence>MGDAKEKGTRQCRHFHLGKRVVLMEAQKSERGMFKNSNARSNSETVENESRGDGIYESEGDGICSREGGSDASRLSFRKSLRRAFCPSMNRTLLFIRI</sequence>
<name>A0A0B2UPE6_TOXCA</name>
<organism evidence="2 3">
    <name type="scientific">Toxocara canis</name>
    <name type="common">Canine roundworm</name>
    <dbReference type="NCBI Taxonomy" id="6265"/>
    <lineage>
        <taxon>Eukaryota</taxon>
        <taxon>Metazoa</taxon>
        <taxon>Ecdysozoa</taxon>
        <taxon>Nematoda</taxon>
        <taxon>Chromadorea</taxon>
        <taxon>Rhabditida</taxon>
        <taxon>Spirurina</taxon>
        <taxon>Ascaridomorpha</taxon>
        <taxon>Ascaridoidea</taxon>
        <taxon>Toxocaridae</taxon>
        <taxon>Toxocara</taxon>
    </lineage>
</organism>